<dbReference type="InterPro" id="IPR038175">
    <property type="entry name" value="CBM21_dom_sf"/>
</dbReference>
<sequence>MHTQTNPRVSHLLGISPFRPSALNMPSQELQFSRPSTPSPTSSPSSFSSASLISSYSPPGRGTLRKKKRVVFADDKGLSLTSVRIFNTYPPETDTIDTPQPEEKVKVAERPSTLTGKIRVKLGFPQPCPDPASLKENLVQLESCSVTEKTLSGSVRVCNIKFDKTVSVRITFDSWRSHQNIDCTYVREPKGSLETDLFAFNIPLPFEMDPAKRVEFLVVFKPGKTGLQLVDNNKGKNYHISVENAASDFIRLFTPSRRSFVVPSPQRLAVWPATKSDDLPRAKYQPCKVPPYSKPIEIPRNGVLSAHFFEDKPSPVSRIVIRYHV</sequence>
<dbReference type="InterPro" id="IPR005036">
    <property type="entry name" value="CBM21_dom"/>
</dbReference>
<dbReference type="GO" id="GO:0005979">
    <property type="term" value="P:regulation of glycogen biosynthetic process"/>
    <property type="evidence" value="ECO:0007669"/>
    <property type="project" value="TreeGrafter"/>
</dbReference>
<dbReference type="PROSITE" id="PS51159">
    <property type="entry name" value="CBM21"/>
    <property type="match status" value="1"/>
</dbReference>
<dbReference type="Proteomes" id="UP000324632">
    <property type="component" value="Chromosome 23"/>
</dbReference>
<comment type="caution">
    <text evidence="3">The sequence shown here is derived from an EMBL/GenBank/DDBJ whole genome shotgun (WGS) entry which is preliminary data.</text>
</comment>
<dbReference type="Pfam" id="PF03370">
    <property type="entry name" value="CBM_21"/>
    <property type="match status" value="1"/>
</dbReference>
<dbReference type="PANTHER" id="PTHR12307:SF15">
    <property type="entry name" value="PROTEIN PHOSPHATASE 1 REGULATORY SUBUNIT 3C"/>
    <property type="match status" value="1"/>
</dbReference>
<gene>
    <name evidence="3" type="ORF">E1301_Tti000519</name>
</gene>
<protein>
    <submittedName>
        <fullName evidence="3">Protein phosphatase 1 regulatory subunit 3C</fullName>
    </submittedName>
</protein>
<evidence type="ECO:0000313" key="4">
    <source>
        <dbReference type="Proteomes" id="UP000324632"/>
    </source>
</evidence>
<dbReference type="GO" id="GO:0000164">
    <property type="term" value="C:protein phosphatase type 1 complex"/>
    <property type="evidence" value="ECO:0007669"/>
    <property type="project" value="TreeGrafter"/>
</dbReference>
<dbReference type="Gene3D" id="2.60.40.2440">
    <property type="entry name" value="Carbohydrate binding type-21 domain"/>
    <property type="match status" value="1"/>
</dbReference>
<dbReference type="InterPro" id="IPR050782">
    <property type="entry name" value="PP1_regulatory_subunit_3"/>
</dbReference>
<feature type="domain" description="CBM21" evidence="2">
    <location>
        <begin position="131"/>
        <end position="241"/>
    </location>
</feature>
<accession>A0A5A9N5L1</accession>
<dbReference type="AlphaFoldDB" id="A0A5A9N5L1"/>
<dbReference type="GO" id="GO:0008157">
    <property type="term" value="F:protein phosphatase 1 binding"/>
    <property type="evidence" value="ECO:0007669"/>
    <property type="project" value="TreeGrafter"/>
</dbReference>
<organism evidence="3 4">
    <name type="scientific">Triplophysa tibetana</name>
    <dbReference type="NCBI Taxonomy" id="1572043"/>
    <lineage>
        <taxon>Eukaryota</taxon>
        <taxon>Metazoa</taxon>
        <taxon>Chordata</taxon>
        <taxon>Craniata</taxon>
        <taxon>Vertebrata</taxon>
        <taxon>Euteleostomi</taxon>
        <taxon>Actinopterygii</taxon>
        <taxon>Neopterygii</taxon>
        <taxon>Teleostei</taxon>
        <taxon>Ostariophysi</taxon>
        <taxon>Cypriniformes</taxon>
        <taxon>Nemacheilidae</taxon>
        <taxon>Triplophysa</taxon>
    </lineage>
</organism>
<name>A0A5A9N5L1_9TELE</name>
<dbReference type="GO" id="GO:2001069">
    <property type="term" value="F:glycogen binding"/>
    <property type="evidence" value="ECO:0007669"/>
    <property type="project" value="TreeGrafter"/>
</dbReference>
<dbReference type="PANTHER" id="PTHR12307">
    <property type="entry name" value="PROTEIN PHOSPHATASE 1 REGULATORY SUBUNIT"/>
    <property type="match status" value="1"/>
</dbReference>
<dbReference type="EMBL" id="SOYY01000023">
    <property type="protein sequence ID" value="KAA0703837.1"/>
    <property type="molecule type" value="Genomic_DNA"/>
</dbReference>
<reference evidence="3 4" key="1">
    <citation type="journal article" date="2019" name="Mol. Ecol. Resour.">
        <title>Chromosome-level genome assembly of Triplophysa tibetana, a fish adapted to the harsh high-altitude environment of the Tibetan Plateau.</title>
        <authorList>
            <person name="Yang X."/>
            <person name="Liu H."/>
            <person name="Ma Z."/>
            <person name="Zou Y."/>
            <person name="Zou M."/>
            <person name="Mao Y."/>
            <person name="Li X."/>
            <person name="Wang H."/>
            <person name="Chen T."/>
            <person name="Wang W."/>
            <person name="Yang R."/>
        </authorList>
    </citation>
    <scope>NUCLEOTIDE SEQUENCE [LARGE SCALE GENOMIC DNA]</scope>
    <source>
        <strain evidence="3">TTIB1903HZAU</strain>
        <tissue evidence="3">Muscle</tissue>
    </source>
</reference>
<feature type="compositionally biased region" description="Low complexity" evidence="1">
    <location>
        <begin position="33"/>
        <end position="59"/>
    </location>
</feature>
<evidence type="ECO:0000256" key="1">
    <source>
        <dbReference type="SAM" id="MobiDB-lite"/>
    </source>
</evidence>
<proteinExistence type="predicted"/>
<evidence type="ECO:0000313" key="3">
    <source>
        <dbReference type="EMBL" id="KAA0703837.1"/>
    </source>
</evidence>
<keyword evidence="4" id="KW-1185">Reference proteome</keyword>
<feature type="region of interest" description="Disordered" evidence="1">
    <location>
        <begin position="28"/>
        <end position="64"/>
    </location>
</feature>
<evidence type="ECO:0000259" key="2">
    <source>
        <dbReference type="PROSITE" id="PS51159"/>
    </source>
</evidence>